<accession>A0AAW0TYN2</accession>
<evidence type="ECO:0000256" key="1">
    <source>
        <dbReference type="ARBA" id="ARBA00004370"/>
    </source>
</evidence>
<evidence type="ECO:0000256" key="4">
    <source>
        <dbReference type="ARBA" id="ARBA00022989"/>
    </source>
</evidence>
<dbReference type="InterPro" id="IPR035986">
    <property type="entry name" value="PKD_dom_sf"/>
</dbReference>
<evidence type="ECO:0000313" key="8">
    <source>
        <dbReference type="Proteomes" id="UP001487740"/>
    </source>
</evidence>
<evidence type="ECO:0000313" key="7">
    <source>
        <dbReference type="EMBL" id="KAK8392641.1"/>
    </source>
</evidence>
<keyword evidence="4" id="KW-1133">Transmembrane helix</keyword>
<keyword evidence="8" id="KW-1185">Reference proteome</keyword>
<feature type="compositionally biased region" description="Low complexity" evidence="6">
    <location>
        <begin position="1423"/>
        <end position="1433"/>
    </location>
</feature>
<keyword evidence="2" id="KW-0812">Transmembrane</keyword>
<feature type="region of interest" description="Disordered" evidence="6">
    <location>
        <begin position="1407"/>
        <end position="1434"/>
    </location>
</feature>
<comment type="subcellular location">
    <subcellularLocation>
        <location evidence="1">Membrane</location>
    </subcellularLocation>
</comment>
<evidence type="ECO:0000256" key="5">
    <source>
        <dbReference type="ARBA" id="ARBA00023136"/>
    </source>
</evidence>
<evidence type="ECO:0000256" key="2">
    <source>
        <dbReference type="ARBA" id="ARBA00022692"/>
    </source>
</evidence>
<dbReference type="PANTHER" id="PTHR46730">
    <property type="entry name" value="POLYCYSTIN-1"/>
    <property type="match status" value="1"/>
</dbReference>
<dbReference type="PANTHER" id="PTHR46730:SF1">
    <property type="entry name" value="PLAT DOMAIN-CONTAINING PROTEIN"/>
    <property type="match status" value="1"/>
</dbReference>
<keyword evidence="3" id="KW-0677">Repeat</keyword>
<dbReference type="GO" id="GO:0005886">
    <property type="term" value="C:plasma membrane"/>
    <property type="evidence" value="ECO:0007669"/>
    <property type="project" value="TreeGrafter"/>
</dbReference>
<dbReference type="SUPFAM" id="SSF49299">
    <property type="entry name" value="PKD domain"/>
    <property type="match status" value="1"/>
</dbReference>
<name>A0AAW0TYN2_SCYPA</name>
<dbReference type="EMBL" id="JARAKH010000022">
    <property type="protein sequence ID" value="KAK8392641.1"/>
    <property type="molecule type" value="Genomic_DNA"/>
</dbReference>
<feature type="compositionally biased region" description="Basic and acidic residues" evidence="6">
    <location>
        <begin position="1407"/>
        <end position="1422"/>
    </location>
</feature>
<keyword evidence="5" id="KW-0472">Membrane</keyword>
<reference evidence="7 8" key="1">
    <citation type="submission" date="2023-03" db="EMBL/GenBank/DDBJ databases">
        <title>High-quality genome of Scylla paramamosain provides insights in environmental adaptation.</title>
        <authorList>
            <person name="Zhang L."/>
        </authorList>
    </citation>
    <scope>NUCLEOTIDE SEQUENCE [LARGE SCALE GENOMIC DNA]</scope>
    <source>
        <strain evidence="7">LZ_2023a</strain>
        <tissue evidence="7">Muscle</tissue>
    </source>
</reference>
<organism evidence="7 8">
    <name type="scientific">Scylla paramamosain</name>
    <name type="common">Mud crab</name>
    <dbReference type="NCBI Taxonomy" id="85552"/>
    <lineage>
        <taxon>Eukaryota</taxon>
        <taxon>Metazoa</taxon>
        <taxon>Ecdysozoa</taxon>
        <taxon>Arthropoda</taxon>
        <taxon>Crustacea</taxon>
        <taxon>Multicrustacea</taxon>
        <taxon>Malacostraca</taxon>
        <taxon>Eumalacostraca</taxon>
        <taxon>Eucarida</taxon>
        <taxon>Decapoda</taxon>
        <taxon>Pleocyemata</taxon>
        <taxon>Brachyura</taxon>
        <taxon>Eubrachyura</taxon>
        <taxon>Portunoidea</taxon>
        <taxon>Portunidae</taxon>
        <taxon>Portuninae</taxon>
        <taxon>Scylla</taxon>
    </lineage>
</organism>
<evidence type="ECO:0000256" key="6">
    <source>
        <dbReference type="SAM" id="MobiDB-lite"/>
    </source>
</evidence>
<gene>
    <name evidence="7" type="ORF">O3P69_014816</name>
</gene>
<dbReference type="GO" id="GO:0005261">
    <property type="term" value="F:monoatomic cation channel activity"/>
    <property type="evidence" value="ECO:0007669"/>
    <property type="project" value="TreeGrafter"/>
</dbReference>
<proteinExistence type="predicted"/>
<protein>
    <recommendedName>
        <fullName evidence="9">PKD domain-containing protein</fullName>
    </recommendedName>
</protein>
<evidence type="ECO:0008006" key="9">
    <source>
        <dbReference type="Google" id="ProtNLM"/>
    </source>
</evidence>
<comment type="caution">
    <text evidence="7">The sequence shown here is derived from an EMBL/GenBank/DDBJ whole genome shotgun (WGS) entry which is preliminary data.</text>
</comment>
<dbReference type="GO" id="GO:0006816">
    <property type="term" value="P:calcium ion transport"/>
    <property type="evidence" value="ECO:0007669"/>
    <property type="project" value="TreeGrafter"/>
</dbReference>
<evidence type="ECO:0000256" key="3">
    <source>
        <dbReference type="ARBA" id="ARBA00022737"/>
    </source>
</evidence>
<dbReference type="Proteomes" id="UP001487740">
    <property type="component" value="Unassembled WGS sequence"/>
</dbReference>
<sequence length="1733" mass="191313">MQCRAHGITIDGDAVGTTLLQDLIDTPQVVEPDLEYSCSVAVTHANSLDSFSAIFSDDGTQFIISAIGSEVYRHGFPVPRGVTTEVEAPADSAATVMLSQYPITRPVELLAYEFYAYSLDTFTAKVVRPDCGGLVYSLANGECVLEDASDVTDGTTTCSAPQLICFKNITCVENTCAAASTPPVYGDVPGSEATVAVTVEGFQRLKMSAPVALQRGDVVVVQGPLGRSPEDYENGDTMDGIPSSFHHYVEVIVKEAMPVEVPHKCVTVNLDVILEVVDDDVPANVLTNHTSCERNITDVSLQITQTETDEYDPSLNVADPFYVRSNRLANYTVAFSVGGPINLKLSYDPNFGSDDLFDDTGDFPLGSELHELTYELQRSNDLCYVITIEAWNQHNEDSGPITNTTNLCVQHEVLTTWTMTSDSVSSSFKIPSQAASFLFEMSSPGNFPTNASVDVTWGDGSSKETLPFEDSGGDRAIISHSYTKDGYYNVTAYIYNNVSGFEVSCQVKIVEEIVGFEIHPKYISSLGSELDGYGRTRNQYPLTKNVSFFPHMTQGTVTYYRVAHSINDSEIMTFTTIDEFEPLANAFHYHFSFETFLNLTVTAYNEFESVSVDLFLEIVGKVRGCQLSDFNLVTAKGEGKTLQVTFESVGGGTCLLINYGDSMPLVPHAFGDDLTCSTEYPHANYSAAPELDVALNFTHVYMEEGIYNLTIIAYNELSNCSSSITSYVSNIRCNPPTVNIMSSTMDVEAPLQFTYSDGGTIFSDASINCEVTSNTKKRWQVYHADPLTAAFREAVIIMHEWKSWDKSELVIPKFTLDYGFYLATYTLTMWDPDVLPDHLPLQRIAVTLFEIIPSPLIAILMPGSVSKVARGITQEISLKPCELSIDPDFPEDKNFTITWSCRKIGEDWPNPDPGPTSIWEAGTGGGCFGNGPGTLEYSLCELSIMGSDFKDIGTYEIEVLVSKDERSRKASLQIEIVDGLPPILSMECASPGLCITLEDGVLVNPCKRIGIVADCVDACEELQQYEWEAIAKDGMQFPYNDAHFPNGYNDIQLMFSSQFFMDYPSVTSLHISLKATTTGTAVGESTYFFKVNQKPKGGTCVLQETGQSRALIDSFFVECEGWMDPDEHGIKSYVITLIDDTQKEQAVMNQHHTDDELQSMEMVLPPGNFTIRVKILDLYDSCNELIIINDLEVTRVHNLTLFNTVSSRSSWITGKEHQALFPLQQDHGVRMPTKDELEAVDIDSIMEALAGSGNTELLTTFILAASSVTAAMNPLDDESLEGMTEEEINERIVARTNELNKHLEYLEKSQNYDSLDSVDVASSVVAQLLANLDDGKLARKAIDTEAHSKIVNMTEEMKQAFPNLNAPDPKDWVPVTENFAVINTVMGKMNLIAAMLAGMRQEMAVDREAQAQRAREQAERTDQLAGQQAQQADDQVHHLEDVLQSSLVSLKVETQQYTNQTCDSVKNELLDKVQTLEGEVQGLREEVRTEKQWHELATACAEEQVAPRVMAGTAGVADLLGPAWGPTVEVLGHLPPAQCACYGSVAEALRRRFGHHHQAKVYQACLKKTTWEWDEMLSQLAQDVEALVPSLYDTIHELFLKMSKGMVLGEIISASSTGAVYTVRRLRRYDFNITTVGELGTLIMLPEAFCPSVNCTMDSIMSMLVVEWPTVLFSFPDTSTKLAPSTRVVDVEMLDKESKLLEISNLSEEQEPEIHIPKIVDKVGNNTHSGRIT</sequence>